<dbReference type="PATRIC" id="fig|1235802.3.peg.2160"/>
<gene>
    <name evidence="2" type="ORF">C823_02035</name>
</gene>
<dbReference type="AlphaFoldDB" id="N2AIL9"/>
<dbReference type="Proteomes" id="UP000012589">
    <property type="component" value="Unassembled WGS sequence"/>
</dbReference>
<feature type="transmembrane region" description="Helical" evidence="1">
    <location>
        <begin position="7"/>
        <end position="26"/>
    </location>
</feature>
<keyword evidence="1" id="KW-1133">Transmembrane helix</keyword>
<keyword evidence="1" id="KW-0812">Transmembrane</keyword>
<feature type="transmembrane region" description="Helical" evidence="1">
    <location>
        <begin position="169"/>
        <end position="192"/>
    </location>
</feature>
<dbReference type="OrthoDB" id="2607462at2"/>
<reference evidence="2 3" key="1">
    <citation type="journal article" date="2014" name="Genome Announc.">
        <title>Draft genome sequences of the altered schaedler flora, a defined bacterial community from gnotobiotic mice.</title>
        <authorList>
            <person name="Wannemuehler M.J."/>
            <person name="Overstreet A.M."/>
            <person name="Ward D.V."/>
            <person name="Phillips G.J."/>
        </authorList>
    </citation>
    <scope>NUCLEOTIDE SEQUENCE [LARGE SCALE GENOMIC DNA]</scope>
    <source>
        <strain evidence="2 3">ASF492</strain>
    </source>
</reference>
<dbReference type="HOGENOM" id="CLU_1335584_0_0_9"/>
<evidence type="ECO:0000313" key="3">
    <source>
        <dbReference type="Proteomes" id="UP000012589"/>
    </source>
</evidence>
<feature type="transmembrane region" description="Helical" evidence="1">
    <location>
        <begin position="142"/>
        <end position="163"/>
    </location>
</feature>
<evidence type="ECO:0000313" key="2">
    <source>
        <dbReference type="EMBL" id="EMZ27896.1"/>
    </source>
</evidence>
<name>N2AIL9_9FIRM</name>
<evidence type="ECO:0000256" key="1">
    <source>
        <dbReference type="SAM" id="Phobius"/>
    </source>
</evidence>
<feature type="transmembrane region" description="Helical" evidence="1">
    <location>
        <begin position="32"/>
        <end position="53"/>
    </location>
</feature>
<feature type="transmembrane region" description="Helical" evidence="1">
    <location>
        <begin position="60"/>
        <end position="82"/>
    </location>
</feature>
<dbReference type="STRING" id="1235802.C823_02035"/>
<proteinExistence type="predicted"/>
<evidence type="ECO:0008006" key="4">
    <source>
        <dbReference type="Google" id="ProtNLM"/>
    </source>
</evidence>
<keyword evidence="3" id="KW-1185">Reference proteome</keyword>
<comment type="caution">
    <text evidence="2">The sequence shown here is derived from an EMBL/GenBank/DDBJ whole genome shotgun (WGS) entry which is preliminary data.</text>
</comment>
<organism evidence="2 3">
    <name type="scientific">Eubacterium plexicaudatum ASF492</name>
    <dbReference type="NCBI Taxonomy" id="1235802"/>
    <lineage>
        <taxon>Bacteria</taxon>
        <taxon>Bacillati</taxon>
        <taxon>Bacillota</taxon>
        <taxon>Clostridia</taxon>
        <taxon>Eubacteriales</taxon>
        <taxon>Eubacteriaceae</taxon>
        <taxon>Eubacterium</taxon>
    </lineage>
</organism>
<feature type="transmembrane region" description="Helical" evidence="1">
    <location>
        <begin position="113"/>
        <end position="130"/>
    </location>
</feature>
<protein>
    <recommendedName>
        <fullName evidence="4">DUF4386 domain-containing protein</fullName>
    </recommendedName>
</protein>
<dbReference type="eggNOG" id="ENOG50327UH">
    <property type="taxonomic scope" value="Bacteria"/>
</dbReference>
<keyword evidence="1" id="KW-0472">Membrane</keyword>
<dbReference type="EMBL" id="AQFT01000066">
    <property type="protein sequence ID" value="EMZ27896.1"/>
    <property type="molecule type" value="Genomic_DNA"/>
</dbReference>
<sequence length="199" mass="22617">MNKKIGVYSSCVNFIAVICFAMSMLFDFDYGSYFFSMFIAFSFVAMVCGYAHFAEKEVKLAGCVSVAFSVIYAAIILLVYFAQLTTVRLDDLTQQAVALLDFQQYGLLFNYDLLGYGVMSLATLFAGLTIKPQRKIDKWLKYLLMVHGVFFISCLIIPMLGVFKTDSLTWIGIAVLEFWCVYFCPIGILSFLRFRNCKE</sequence>
<accession>N2AIL9</accession>